<comment type="similarity">
    <text evidence="2">Belongs to the membrane fusion protein (MFP) (TC 8.A.1) family.</text>
</comment>
<evidence type="ECO:0000259" key="4">
    <source>
        <dbReference type="Pfam" id="PF25876"/>
    </source>
</evidence>
<dbReference type="InterPro" id="IPR058625">
    <property type="entry name" value="MdtA-like_BSH"/>
</dbReference>
<feature type="coiled-coil region" evidence="3">
    <location>
        <begin position="114"/>
        <end position="174"/>
    </location>
</feature>
<evidence type="ECO:0000313" key="8">
    <source>
        <dbReference type="EMBL" id="MDK2122918.1"/>
    </source>
</evidence>
<dbReference type="InterPro" id="IPR058624">
    <property type="entry name" value="MdtA-like_HH"/>
</dbReference>
<dbReference type="NCBIfam" id="TIGR01730">
    <property type="entry name" value="RND_mfp"/>
    <property type="match status" value="1"/>
</dbReference>
<evidence type="ECO:0000256" key="2">
    <source>
        <dbReference type="ARBA" id="ARBA00009477"/>
    </source>
</evidence>
<dbReference type="Pfam" id="PF25917">
    <property type="entry name" value="BSH_RND"/>
    <property type="match status" value="1"/>
</dbReference>
<evidence type="ECO:0000259" key="6">
    <source>
        <dbReference type="Pfam" id="PF25944"/>
    </source>
</evidence>
<dbReference type="Pfam" id="PF25967">
    <property type="entry name" value="RND-MFP_C"/>
    <property type="match status" value="1"/>
</dbReference>
<dbReference type="Gene3D" id="2.40.420.20">
    <property type="match status" value="1"/>
</dbReference>
<dbReference type="Gene3D" id="2.40.50.100">
    <property type="match status" value="1"/>
</dbReference>
<dbReference type="InterPro" id="IPR058627">
    <property type="entry name" value="MdtA-like_C"/>
</dbReference>
<keyword evidence="3" id="KW-0175">Coiled coil</keyword>
<dbReference type="Pfam" id="PF25944">
    <property type="entry name" value="Beta-barrel_RND"/>
    <property type="match status" value="1"/>
</dbReference>
<proteinExistence type="inferred from homology"/>
<organism evidence="8 9">
    <name type="scientific">Parachitinimonas caeni</name>
    <dbReference type="NCBI Taxonomy" id="3031301"/>
    <lineage>
        <taxon>Bacteria</taxon>
        <taxon>Pseudomonadati</taxon>
        <taxon>Pseudomonadota</taxon>
        <taxon>Betaproteobacteria</taxon>
        <taxon>Neisseriales</taxon>
        <taxon>Chitinibacteraceae</taxon>
        <taxon>Parachitinimonas</taxon>
    </lineage>
</organism>
<evidence type="ECO:0000313" key="9">
    <source>
        <dbReference type="Proteomes" id="UP001172778"/>
    </source>
</evidence>
<sequence>MHVPHHPAFPKAPRLPAASLPLALAIPLLLTACGQKPGEAGHGMMMPPTEVSIVTVTPKEVPIEFEYVGQIAGSREVEVRSRVSGLIEKRLFTEGNRIKAGQALYQIDPAPFAAQLAAAEADEAMAKARLAQAERDLTRLKPLIEAKATSQKEADDATSAVDIAKAALKAAEARRTAAKLDMDHAVVTAPMDGVIGKTLKEQGSLVSAQGDSLLATMAQTNPAHVQFGVAEAEQGRVQQELASGELKLADKGFNVKVLLSNGSVYRETGHLDFSDYKADPATGTYAARASLANPDGKLAPGQFVRVLLMGASRPAALVVPQRSVLEGPTGKYVYVVGKGKDGNPAAEPRPVVVGDWVRLDGEVKNGWVIKQGLKAGDQVIVDGVARIFMPGTPVKPVAAGAQSAPPAPAAKS</sequence>
<dbReference type="PANTHER" id="PTHR30158">
    <property type="entry name" value="ACRA/E-RELATED COMPONENT OF DRUG EFFLUX TRANSPORTER"/>
    <property type="match status" value="1"/>
</dbReference>
<dbReference type="InterPro" id="IPR058626">
    <property type="entry name" value="MdtA-like_b-barrel"/>
</dbReference>
<dbReference type="Gene3D" id="1.10.287.470">
    <property type="entry name" value="Helix hairpin bin"/>
    <property type="match status" value="1"/>
</dbReference>
<dbReference type="Pfam" id="PF25876">
    <property type="entry name" value="HH_MFP_RND"/>
    <property type="match status" value="1"/>
</dbReference>
<comment type="subcellular location">
    <subcellularLocation>
        <location evidence="1">Cell envelope</location>
    </subcellularLocation>
</comment>
<feature type="domain" description="Multidrug resistance protein MdtA-like C-terminal permuted SH3" evidence="7">
    <location>
        <begin position="316"/>
        <end position="385"/>
    </location>
</feature>
<dbReference type="Gene3D" id="2.40.30.170">
    <property type="match status" value="1"/>
</dbReference>
<gene>
    <name evidence="8" type="ORF">PZA18_02505</name>
</gene>
<dbReference type="SUPFAM" id="SSF111369">
    <property type="entry name" value="HlyD-like secretion proteins"/>
    <property type="match status" value="1"/>
</dbReference>
<feature type="domain" description="Multidrug resistance protein MdtA-like beta-barrel" evidence="6">
    <location>
        <begin position="222"/>
        <end position="308"/>
    </location>
</feature>
<dbReference type="InterPro" id="IPR006143">
    <property type="entry name" value="RND_pump_MFP"/>
</dbReference>
<feature type="domain" description="Multidrug resistance protein MdtA-like alpha-helical hairpin" evidence="4">
    <location>
        <begin position="115"/>
        <end position="184"/>
    </location>
</feature>
<feature type="domain" description="Multidrug resistance protein MdtA-like barrel-sandwich hybrid" evidence="5">
    <location>
        <begin position="75"/>
        <end position="212"/>
    </location>
</feature>
<protein>
    <submittedName>
        <fullName evidence="8">Efflux RND transporter periplasmic adaptor subunit</fullName>
    </submittedName>
</protein>
<dbReference type="EMBL" id="JARRAF010000002">
    <property type="protein sequence ID" value="MDK2122918.1"/>
    <property type="molecule type" value="Genomic_DNA"/>
</dbReference>
<keyword evidence="9" id="KW-1185">Reference proteome</keyword>
<name>A0ABT7DV04_9NEIS</name>
<evidence type="ECO:0000256" key="1">
    <source>
        <dbReference type="ARBA" id="ARBA00004196"/>
    </source>
</evidence>
<evidence type="ECO:0000259" key="5">
    <source>
        <dbReference type="Pfam" id="PF25917"/>
    </source>
</evidence>
<evidence type="ECO:0000256" key="3">
    <source>
        <dbReference type="SAM" id="Coils"/>
    </source>
</evidence>
<evidence type="ECO:0000259" key="7">
    <source>
        <dbReference type="Pfam" id="PF25967"/>
    </source>
</evidence>
<accession>A0ABT7DV04</accession>
<comment type="caution">
    <text evidence="8">The sequence shown here is derived from an EMBL/GenBank/DDBJ whole genome shotgun (WGS) entry which is preliminary data.</text>
</comment>
<reference evidence="8" key="1">
    <citation type="submission" date="2023-03" db="EMBL/GenBank/DDBJ databases">
        <title>Chitinimonas shenzhenensis gen. nov., sp. nov., a novel member of family Burkholderiaceae isolated from activated sludge collected in Shen Zhen, China.</title>
        <authorList>
            <person name="Wang X."/>
        </authorList>
    </citation>
    <scope>NUCLEOTIDE SEQUENCE</scope>
    <source>
        <strain evidence="8">DQS-5</strain>
    </source>
</reference>
<dbReference type="RefSeq" id="WP_284099205.1">
    <property type="nucleotide sequence ID" value="NZ_JARRAF010000002.1"/>
</dbReference>
<dbReference type="Proteomes" id="UP001172778">
    <property type="component" value="Unassembled WGS sequence"/>
</dbReference>